<evidence type="ECO:0000256" key="5">
    <source>
        <dbReference type="ARBA" id="ARBA00023157"/>
    </source>
</evidence>
<dbReference type="SMART" id="SM01411">
    <property type="entry name" value="Ephrin_rec_like"/>
    <property type="match status" value="3"/>
</dbReference>
<gene>
    <name evidence="9" type="primary">ELAPOR2</name>
    <name evidence="9" type="ORF">CDAR_246261</name>
</gene>
<evidence type="ECO:0000256" key="7">
    <source>
        <dbReference type="SAM" id="Phobius"/>
    </source>
</evidence>
<keyword evidence="7" id="KW-1133">Transmembrane helix</keyword>
<dbReference type="GO" id="GO:0005886">
    <property type="term" value="C:plasma membrane"/>
    <property type="evidence" value="ECO:0007669"/>
    <property type="project" value="UniProtKB-SubCell"/>
</dbReference>
<dbReference type="InterPro" id="IPR056609">
    <property type="entry name" value="Elapor1-like_3rd"/>
</dbReference>
<dbReference type="Gene3D" id="2.70.130.10">
    <property type="entry name" value="Mannose-6-phosphate receptor binding domain"/>
    <property type="match status" value="1"/>
</dbReference>
<evidence type="ECO:0000256" key="1">
    <source>
        <dbReference type="ARBA" id="ARBA00004251"/>
    </source>
</evidence>
<reference evidence="9 10" key="1">
    <citation type="submission" date="2021-06" db="EMBL/GenBank/DDBJ databases">
        <title>Caerostris darwini draft genome.</title>
        <authorList>
            <person name="Kono N."/>
            <person name="Arakawa K."/>
        </authorList>
    </citation>
    <scope>NUCLEOTIDE SEQUENCE [LARGE SCALE GENOMIC DNA]</scope>
</reference>
<dbReference type="InterPro" id="IPR039181">
    <property type="entry name" value="Elapor1/2"/>
</dbReference>
<comment type="similarity">
    <text evidence="2">Belongs to the ELAPOR family.</text>
</comment>
<dbReference type="Pfam" id="PF23087">
    <property type="entry name" value="MRH_ELAPOR1_9th"/>
    <property type="match status" value="1"/>
</dbReference>
<dbReference type="InterPro" id="IPR009011">
    <property type="entry name" value="Man6P_isomerase_rcpt-bd_dom_sf"/>
</dbReference>
<keyword evidence="10" id="KW-1185">Reference proteome</keyword>
<dbReference type="InterPro" id="IPR011641">
    <property type="entry name" value="Tyr-kin_ephrin_A/B_rcpt-like"/>
</dbReference>
<organism evidence="9 10">
    <name type="scientific">Caerostris darwini</name>
    <dbReference type="NCBI Taxonomy" id="1538125"/>
    <lineage>
        <taxon>Eukaryota</taxon>
        <taxon>Metazoa</taxon>
        <taxon>Ecdysozoa</taxon>
        <taxon>Arthropoda</taxon>
        <taxon>Chelicerata</taxon>
        <taxon>Arachnida</taxon>
        <taxon>Araneae</taxon>
        <taxon>Araneomorphae</taxon>
        <taxon>Entelegynae</taxon>
        <taxon>Araneoidea</taxon>
        <taxon>Araneidae</taxon>
        <taxon>Caerostris</taxon>
    </lineage>
</organism>
<dbReference type="PANTHER" id="PTHR22727:SF15">
    <property type="entry name" value="MRH DOMAIN-CONTAINING PROTEIN"/>
    <property type="match status" value="1"/>
</dbReference>
<dbReference type="Gene3D" id="2.10.50.10">
    <property type="entry name" value="Tumor Necrosis Factor Receptor, subunit A, domain 2"/>
    <property type="match status" value="1"/>
</dbReference>
<dbReference type="InterPro" id="IPR044865">
    <property type="entry name" value="MRH_dom"/>
</dbReference>
<dbReference type="PROSITE" id="PS51914">
    <property type="entry name" value="MRH"/>
    <property type="match status" value="1"/>
</dbReference>
<keyword evidence="5" id="KW-1015">Disulfide bond</keyword>
<comment type="caution">
    <text evidence="9">The sequence shown here is derived from an EMBL/GenBank/DDBJ whole genome shotgun (WGS) entry which is preliminary data.</text>
</comment>
<name>A0AAV4W896_9ARAC</name>
<dbReference type="SUPFAM" id="SSF57184">
    <property type="entry name" value="Growth factor receptor domain"/>
    <property type="match status" value="2"/>
</dbReference>
<evidence type="ECO:0000259" key="8">
    <source>
        <dbReference type="PROSITE" id="PS51914"/>
    </source>
</evidence>
<keyword evidence="7" id="KW-0812">Transmembrane</keyword>
<dbReference type="Pfam" id="PF07699">
    <property type="entry name" value="Ephrin_rec_like"/>
    <property type="match status" value="1"/>
</dbReference>
<dbReference type="Pfam" id="PF23031">
    <property type="entry name" value="GBD_ELAPOR1"/>
    <property type="match status" value="1"/>
</dbReference>
<evidence type="ECO:0000256" key="6">
    <source>
        <dbReference type="ARBA" id="ARBA00023180"/>
    </source>
</evidence>
<evidence type="ECO:0000256" key="2">
    <source>
        <dbReference type="ARBA" id="ARBA00007627"/>
    </source>
</evidence>
<feature type="transmembrane region" description="Helical" evidence="7">
    <location>
        <begin position="915"/>
        <end position="937"/>
    </location>
</feature>
<keyword evidence="4" id="KW-0732">Signal</keyword>
<keyword evidence="6" id="KW-0325">Glycoprotein</keyword>
<evidence type="ECO:0000256" key="3">
    <source>
        <dbReference type="ARBA" id="ARBA00022475"/>
    </source>
</evidence>
<dbReference type="InterPro" id="IPR056610">
    <property type="entry name" value="Elapor1/2_TNFR-like"/>
</dbReference>
<sequence>MVHYPPSFDSGIRKKSFRQPVSLIHSRAFLLLLASVPSSFLPSGWSQIKDYHYEFTECDQSGGRWRVSVPKPLTCVGGAPNPPTRVNDCRISCEAGTYFNRSTLECLSCPPGTYSLGGGIKFDNWDHLPLGFHVSVESFESNFRLLHNFATEYGINCSEYTWKPKNSFISSHGGPCASTLSYSVELVKPGMLSYTYQYTDPSILFNFEAQNDQCQSIEDVEKYKWPRTTEEAKWRTSTVQLKAGLNVLYWKTVGMGFSDKVKKSKPVRIKKIEISGVAYTSECTSCAPGYYSSSGSKLCTPCPENTYSEAGSSDCTPCDALTQYSPKGSAKCVERPPCTRQDYYELHAPCDETKQTQLLYKWVEPKICRDDVPRSASLPSSSDRIPCPPCNPGMEYANQSMCAFCEEDHYSDGAEACKKCPPSTAPNYGLFYKWWPEMPPGMFSRCMTLEEGECMSDVVWQPSGDHIRTTSGQSLDAYLILSLKVPGFRTKERVVNGQSAEIGTISFTFELLCSQTCVFAFMLSSIRKPVTEIQSWTGRTAKQHFSYDITVDDVYTFNWVFQKLGIGENATSDSIQNDMAKVYDITVLNTISGGASECEPCPQGTEAQGHLYRCIPCPPGHYLKDSDSLECLPCPYNTYLWKSVPQGSESCKSCGPGLRSEDGQRCYSDCRIYLVDGTFFDLSTLPAYMEVKGSPLFTASGTQYFHVFNISLCGQNGKPAALCRNNVTYHSLDPQTEEMVNSFVCRATIVPSQNGDGRESLVTQSVSIGDTLVGITTKHQLGNMEVVEEFVHSSEGQSDIHFFYTSPEKTQACSEGRSTTITLRCDSNMEGNGTIYPPASCSDGTCDGCNFHFLWKTRLACRVCTESDYQIVKGECLKGKQTLHYISPQGCILPDGSSEAAFRRTVPCTIIPKQFQLLIGAGVAIGILLLVMVVYFWKKNRKLEFKYMKLVQSSSSKDCELPAAESCAIDEDEEEHFDSVAFSDKKKGILGKFRTIRVGNNKVYWESETQALDGWTPSN</sequence>
<evidence type="ECO:0000256" key="4">
    <source>
        <dbReference type="ARBA" id="ARBA00022729"/>
    </source>
</evidence>
<protein>
    <recommendedName>
        <fullName evidence="8">MRH domain-containing protein</fullName>
    </recommendedName>
</protein>
<dbReference type="AlphaFoldDB" id="A0AAV4W896"/>
<proteinExistence type="inferred from homology"/>
<dbReference type="Proteomes" id="UP001054837">
    <property type="component" value="Unassembled WGS sequence"/>
</dbReference>
<evidence type="ECO:0000313" key="10">
    <source>
        <dbReference type="Proteomes" id="UP001054837"/>
    </source>
</evidence>
<dbReference type="EMBL" id="BPLQ01014297">
    <property type="protein sequence ID" value="GIY78967.1"/>
    <property type="molecule type" value="Genomic_DNA"/>
</dbReference>
<dbReference type="Pfam" id="PF23032">
    <property type="entry name" value="GBD_ELAPOR1-like_3rd"/>
    <property type="match status" value="1"/>
</dbReference>
<keyword evidence="3" id="KW-1003">Cell membrane</keyword>
<dbReference type="InterPro" id="IPR056607">
    <property type="entry name" value="Elapor1/2_MRH"/>
</dbReference>
<dbReference type="SUPFAM" id="SSF50911">
    <property type="entry name" value="Mannose 6-phosphate receptor domain"/>
    <property type="match status" value="1"/>
</dbReference>
<evidence type="ECO:0000313" key="9">
    <source>
        <dbReference type="EMBL" id="GIY78967.1"/>
    </source>
</evidence>
<comment type="subcellular location">
    <subcellularLocation>
        <location evidence="1">Cell membrane</location>
        <topology evidence="1">Single-pass type I membrane protein</topology>
    </subcellularLocation>
</comment>
<feature type="domain" description="MRH" evidence="8">
    <location>
        <begin position="668"/>
        <end position="863"/>
    </location>
</feature>
<dbReference type="PANTHER" id="PTHR22727">
    <property type="entry name" value="PROTEIN CBG13728"/>
    <property type="match status" value="1"/>
</dbReference>
<accession>A0AAV4W896</accession>
<dbReference type="InterPro" id="IPR009030">
    <property type="entry name" value="Growth_fac_rcpt_cys_sf"/>
</dbReference>
<keyword evidence="7" id="KW-0472">Membrane</keyword>
<dbReference type="InterPro" id="IPR056608">
    <property type="entry name" value="Elapor1/2_GBD"/>
</dbReference>
<dbReference type="Pfam" id="PF23091">
    <property type="entry name" value="TNFR_ELAPOR1_6th"/>
    <property type="match status" value="1"/>
</dbReference>